<name>A0ABD1RFV4_9LAMI</name>
<evidence type="ECO:0000313" key="2">
    <source>
        <dbReference type="EMBL" id="KAL2487307.1"/>
    </source>
</evidence>
<organism evidence="2 3">
    <name type="scientific">Abeliophyllum distichum</name>
    <dbReference type="NCBI Taxonomy" id="126358"/>
    <lineage>
        <taxon>Eukaryota</taxon>
        <taxon>Viridiplantae</taxon>
        <taxon>Streptophyta</taxon>
        <taxon>Embryophyta</taxon>
        <taxon>Tracheophyta</taxon>
        <taxon>Spermatophyta</taxon>
        <taxon>Magnoliopsida</taxon>
        <taxon>eudicotyledons</taxon>
        <taxon>Gunneridae</taxon>
        <taxon>Pentapetalae</taxon>
        <taxon>asterids</taxon>
        <taxon>lamiids</taxon>
        <taxon>Lamiales</taxon>
        <taxon>Oleaceae</taxon>
        <taxon>Forsythieae</taxon>
        <taxon>Abeliophyllum</taxon>
    </lineage>
</organism>
<dbReference type="AlphaFoldDB" id="A0ABD1RFV4"/>
<protein>
    <submittedName>
        <fullName evidence="2">Uncharacterized protein</fullName>
    </submittedName>
</protein>
<dbReference type="EMBL" id="JBFOLK010000009">
    <property type="protein sequence ID" value="KAL2487307.1"/>
    <property type="molecule type" value="Genomic_DNA"/>
</dbReference>
<gene>
    <name evidence="2" type="ORF">Adt_32063</name>
</gene>
<comment type="caution">
    <text evidence="2">The sequence shown here is derived from an EMBL/GenBank/DDBJ whole genome shotgun (WGS) entry which is preliminary data.</text>
</comment>
<evidence type="ECO:0000256" key="1">
    <source>
        <dbReference type="SAM" id="MobiDB-lite"/>
    </source>
</evidence>
<keyword evidence="3" id="KW-1185">Reference proteome</keyword>
<reference evidence="3" key="1">
    <citation type="submission" date="2024-07" db="EMBL/GenBank/DDBJ databases">
        <title>Two chromosome-level genome assemblies of Korean endemic species Abeliophyllum distichum and Forsythia ovata (Oleaceae).</title>
        <authorList>
            <person name="Jang H."/>
        </authorList>
    </citation>
    <scope>NUCLEOTIDE SEQUENCE [LARGE SCALE GENOMIC DNA]</scope>
</reference>
<sequence>MEFPGQLEESEPECKSEDPVSQQPDEARPESNGSDIMGSCYVPRFRPCEPNGFIVYRRNKRLKTGGSENESSVGASDKLQGCLGIWSIAAGAENLNEGVLVSGRKEGNLDGGEAVNAGRIEGDLGLSGVKGGDRQNDGD</sequence>
<accession>A0ABD1RFV4</accession>
<evidence type="ECO:0000313" key="3">
    <source>
        <dbReference type="Proteomes" id="UP001604336"/>
    </source>
</evidence>
<feature type="region of interest" description="Disordered" evidence="1">
    <location>
        <begin position="1"/>
        <end position="40"/>
    </location>
</feature>
<dbReference type="Proteomes" id="UP001604336">
    <property type="component" value="Unassembled WGS sequence"/>
</dbReference>
<proteinExistence type="predicted"/>